<proteinExistence type="predicted"/>
<feature type="region of interest" description="Disordered" evidence="1">
    <location>
        <begin position="31"/>
        <end position="66"/>
    </location>
</feature>
<sequence>MPFGGAFVMDDARLAARQIGSELAALLAGTAAAPAGPDGGDTSPSEPAGSEPGAAGTPGVSPALAPELRLGVEEGWLIHQEETA</sequence>
<keyword evidence="3" id="KW-1185">Reference proteome</keyword>
<evidence type="ECO:0000313" key="2">
    <source>
        <dbReference type="EMBL" id="GAA4614818.1"/>
    </source>
</evidence>
<feature type="compositionally biased region" description="Low complexity" evidence="1">
    <location>
        <begin position="31"/>
        <end position="42"/>
    </location>
</feature>
<comment type="caution">
    <text evidence="2">The sequence shown here is derived from an EMBL/GenBank/DDBJ whole genome shotgun (WGS) entry which is preliminary data.</text>
</comment>
<evidence type="ECO:0000313" key="3">
    <source>
        <dbReference type="Proteomes" id="UP001500212"/>
    </source>
</evidence>
<protein>
    <submittedName>
        <fullName evidence="2">Uncharacterized protein</fullName>
    </submittedName>
</protein>
<accession>A0ABP8TRN1</accession>
<gene>
    <name evidence="2" type="ORF">GCM10023195_64890</name>
</gene>
<evidence type="ECO:0000256" key="1">
    <source>
        <dbReference type="SAM" id="MobiDB-lite"/>
    </source>
</evidence>
<reference evidence="3" key="1">
    <citation type="journal article" date="2019" name="Int. J. Syst. Evol. Microbiol.">
        <title>The Global Catalogue of Microorganisms (GCM) 10K type strain sequencing project: providing services to taxonomists for standard genome sequencing and annotation.</title>
        <authorList>
            <consortium name="The Broad Institute Genomics Platform"/>
            <consortium name="The Broad Institute Genome Sequencing Center for Infectious Disease"/>
            <person name="Wu L."/>
            <person name="Ma J."/>
        </authorList>
    </citation>
    <scope>NUCLEOTIDE SEQUENCE [LARGE SCALE GENOMIC DNA]</scope>
    <source>
        <strain evidence="3">JCM 17938</strain>
    </source>
</reference>
<name>A0ABP8TRN1_9ACTN</name>
<dbReference type="Proteomes" id="UP001500212">
    <property type="component" value="Unassembled WGS sequence"/>
</dbReference>
<organism evidence="2 3">
    <name type="scientific">Actinoallomurus liliacearum</name>
    <dbReference type="NCBI Taxonomy" id="1080073"/>
    <lineage>
        <taxon>Bacteria</taxon>
        <taxon>Bacillati</taxon>
        <taxon>Actinomycetota</taxon>
        <taxon>Actinomycetes</taxon>
        <taxon>Streptosporangiales</taxon>
        <taxon>Thermomonosporaceae</taxon>
        <taxon>Actinoallomurus</taxon>
    </lineage>
</organism>
<dbReference type="EMBL" id="BAABHJ010000027">
    <property type="protein sequence ID" value="GAA4614818.1"/>
    <property type="molecule type" value="Genomic_DNA"/>
</dbReference>
<dbReference type="RefSeq" id="WP_345363162.1">
    <property type="nucleotide sequence ID" value="NZ_BAABHJ010000027.1"/>
</dbReference>